<feature type="compositionally biased region" description="Basic and acidic residues" evidence="1">
    <location>
        <begin position="255"/>
        <end position="267"/>
    </location>
</feature>
<accession>A0ABU6R323</accession>
<feature type="region of interest" description="Disordered" evidence="1">
    <location>
        <begin position="469"/>
        <end position="491"/>
    </location>
</feature>
<feature type="region of interest" description="Disordered" evidence="1">
    <location>
        <begin position="128"/>
        <end position="297"/>
    </location>
</feature>
<sequence length="505" mass="57640">MILSGRIEIFYRASDRQMEQWNLISPPLSLWSRPDWTDKHKAIAQENGHLFSLHEVSRMETFNNRNSSHPSHLMDGNFADDDMLVDERLVSTDDLEVQELVNDGQKEISMHGNAKREIEERNDYLMGKTSHGNVEQHSEERHEDHMRSPHENDERESQERHGNQIGKTPHGIVERESQERHDNRIRKIPYGSVERKSQERHDNRIAKRPHGNVERESQERHDYRMGKSPHGNVERESLERHKHRMGKTNTSWKMKHTEENNRRDVRVRSPAKSKAKNQTKGLPDRSQSNSKDGISSVESLLPKSVVSSPYSYGHSESMQYGAASSTLKSPSFANPLSDYVASHFEEHHSSLLIDGTNSLGYNPYVGEDDSYLREFEPRQQPRLYGLQDPISHYPTNNYLSGQDSVYGRMGSGYGVLGSGSESAYMMSTPAMQRYASRLDPLSHVRLDSFGSEPPPMIGRNTGYEHSVLQPEYGSGMPSDPPGFAGQPHNPYYPYSRPNSGGWFNG</sequence>
<feature type="domain" description="DM2" evidence="2">
    <location>
        <begin position="13"/>
        <end position="45"/>
    </location>
</feature>
<evidence type="ECO:0000313" key="4">
    <source>
        <dbReference type="Proteomes" id="UP001341840"/>
    </source>
</evidence>
<evidence type="ECO:0000313" key="3">
    <source>
        <dbReference type="EMBL" id="MED6118458.1"/>
    </source>
</evidence>
<dbReference type="Proteomes" id="UP001341840">
    <property type="component" value="Unassembled WGS sequence"/>
</dbReference>
<evidence type="ECO:0000256" key="1">
    <source>
        <dbReference type="SAM" id="MobiDB-lite"/>
    </source>
</evidence>
<proteinExistence type="predicted"/>
<dbReference type="Pfam" id="PF26055">
    <property type="entry name" value="Mtase_EDM2"/>
    <property type="match status" value="1"/>
</dbReference>
<reference evidence="3 4" key="1">
    <citation type="journal article" date="2023" name="Plants (Basel)">
        <title>Bridging the Gap: Combining Genomics and Transcriptomics Approaches to Understand Stylosanthes scabra, an Orphan Legume from the Brazilian Caatinga.</title>
        <authorList>
            <person name="Ferreira-Neto J.R.C."/>
            <person name="da Silva M.D."/>
            <person name="Binneck E."/>
            <person name="de Melo N.F."/>
            <person name="da Silva R.H."/>
            <person name="de Melo A.L.T.M."/>
            <person name="Pandolfi V."/>
            <person name="Bustamante F.O."/>
            <person name="Brasileiro-Vidal A.C."/>
            <person name="Benko-Iseppon A.M."/>
        </authorList>
    </citation>
    <scope>NUCLEOTIDE SEQUENCE [LARGE SCALE GENOMIC DNA]</scope>
    <source>
        <tissue evidence="3">Leaves</tissue>
    </source>
</reference>
<comment type="caution">
    <text evidence="3">The sequence shown here is derived from an EMBL/GenBank/DDBJ whole genome shotgun (WGS) entry which is preliminary data.</text>
</comment>
<dbReference type="EMBL" id="JASCZI010030213">
    <property type="protein sequence ID" value="MED6118458.1"/>
    <property type="molecule type" value="Genomic_DNA"/>
</dbReference>
<feature type="compositionally biased region" description="Basic and acidic residues" evidence="1">
    <location>
        <begin position="172"/>
        <end position="182"/>
    </location>
</feature>
<organism evidence="3 4">
    <name type="scientific">Stylosanthes scabra</name>
    <dbReference type="NCBI Taxonomy" id="79078"/>
    <lineage>
        <taxon>Eukaryota</taxon>
        <taxon>Viridiplantae</taxon>
        <taxon>Streptophyta</taxon>
        <taxon>Embryophyta</taxon>
        <taxon>Tracheophyta</taxon>
        <taxon>Spermatophyta</taxon>
        <taxon>Magnoliopsida</taxon>
        <taxon>eudicotyledons</taxon>
        <taxon>Gunneridae</taxon>
        <taxon>Pentapetalae</taxon>
        <taxon>rosids</taxon>
        <taxon>fabids</taxon>
        <taxon>Fabales</taxon>
        <taxon>Fabaceae</taxon>
        <taxon>Papilionoideae</taxon>
        <taxon>50 kb inversion clade</taxon>
        <taxon>dalbergioids sensu lato</taxon>
        <taxon>Dalbergieae</taxon>
        <taxon>Pterocarpus clade</taxon>
        <taxon>Stylosanthes</taxon>
    </lineage>
</organism>
<protein>
    <recommendedName>
        <fullName evidence="2">DM2 domain-containing protein</fullName>
    </recommendedName>
</protein>
<feature type="compositionally biased region" description="Polar residues" evidence="1">
    <location>
        <begin position="278"/>
        <end position="297"/>
    </location>
</feature>
<dbReference type="InterPro" id="IPR058939">
    <property type="entry name" value="Mtase_EDM2"/>
</dbReference>
<feature type="compositionally biased region" description="Basic and acidic residues" evidence="1">
    <location>
        <begin position="134"/>
        <end position="162"/>
    </location>
</feature>
<evidence type="ECO:0000259" key="2">
    <source>
        <dbReference type="Pfam" id="PF26055"/>
    </source>
</evidence>
<gene>
    <name evidence="3" type="ORF">PIB30_118213</name>
</gene>
<name>A0ABU6R323_9FABA</name>
<keyword evidence="4" id="KW-1185">Reference proteome</keyword>
<feature type="compositionally biased region" description="Basic and acidic residues" evidence="1">
    <location>
        <begin position="193"/>
        <end position="225"/>
    </location>
</feature>